<name>A0A8J2QQ29_9NEOP</name>
<evidence type="ECO:0000313" key="1">
    <source>
        <dbReference type="EMBL" id="CAG9565037.1"/>
    </source>
</evidence>
<proteinExistence type="predicted"/>
<protein>
    <submittedName>
        <fullName evidence="1">(African queen) hypothetical protein</fullName>
    </submittedName>
</protein>
<dbReference type="OrthoDB" id="123971at2759"/>
<sequence>MKSTLDVRYSQSPAKMLAVRSDGDLATTQSDSDDLSSEQRQCHINSMKLLPERCYSQSMLHAPTAYVLESPKVYSDVFNYDTGNESCSAPEKVELIVLQNTTKNNFIDNKNFKDINNSQQLQKSLRHSIASALDAEGTDDELINEEALKTIYALIKLTKEKVINKMQDKSTKQNTPNWSNLKKYHSENKVYESDVGSSQENTPQKKNNIKFNTWRGQLTEKPKRRPLSLSIPTDITIPDDYLNDDEVMNKTSLKSIKSSLNSIDSKAARGTLLCQETLV</sequence>
<accession>A0A8J2QQ29</accession>
<dbReference type="EMBL" id="CAKASE010000052">
    <property type="protein sequence ID" value="CAG9565037.1"/>
    <property type="molecule type" value="Genomic_DNA"/>
</dbReference>
<gene>
    <name evidence="1" type="ORF">DCHRY22_LOCUS5945</name>
</gene>
<dbReference type="Proteomes" id="UP000789524">
    <property type="component" value="Unassembled WGS sequence"/>
</dbReference>
<comment type="caution">
    <text evidence="1">The sequence shown here is derived from an EMBL/GenBank/DDBJ whole genome shotgun (WGS) entry which is preliminary data.</text>
</comment>
<dbReference type="AlphaFoldDB" id="A0A8J2QQ29"/>
<reference evidence="1" key="1">
    <citation type="submission" date="2021-09" db="EMBL/GenBank/DDBJ databases">
        <authorList>
            <person name="Martin H S."/>
        </authorList>
    </citation>
    <scope>NUCLEOTIDE SEQUENCE</scope>
</reference>
<keyword evidence="2" id="KW-1185">Reference proteome</keyword>
<organism evidence="1 2">
    <name type="scientific">Danaus chrysippus</name>
    <name type="common">African queen</name>
    <dbReference type="NCBI Taxonomy" id="151541"/>
    <lineage>
        <taxon>Eukaryota</taxon>
        <taxon>Metazoa</taxon>
        <taxon>Ecdysozoa</taxon>
        <taxon>Arthropoda</taxon>
        <taxon>Hexapoda</taxon>
        <taxon>Insecta</taxon>
        <taxon>Pterygota</taxon>
        <taxon>Neoptera</taxon>
        <taxon>Endopterygota</taxon>
        <taxon>Lepidoptera</taxon>
        <taxon>Glossata</taxon>
        <taxon>Ditrysia</taxon>
        <taxon>Papilionoidea</taxon>
        <taxon>Nymphalidae</taxon>
        <taxon>Danainae</taxon>
        <taxon>Danaini</taxon>
        <taxon>Danaina</taxon>
        <taxon>Danaus</taxon>
        <taxon>Anosia</taxon>
    </lineage>
</organism>
<evidence type="ECO:0000313" key="2">
    <source>
        <dbReference type="Proteomes" id="UP000789524"/>
    </source>
</evidence>